<gene>
    <name evidence="1" type="ORF">OHT75_10035</name>
</gene>
<proteinExistence type="predicted"/>
<name>A0ABT3I9S3_9GAMM</name>
<protein>
    <submittedName>
        <fullName evidence="1">Uncharacterized protein</fullName>
    </submittedName>
</protein>
<dbReference type="EMBL" id="JAPDMX010000024">
    <property type="protein sequence ID" value="MCW3172818.1"/>
    <property type="molecule type" value="Genomic_DNA"/>
</dbReference>
<organism evidence="1 2">
    <name type="scientific">Shewanella subflava</name>
    <dbReference type="NCBI Taxonomy" id="2986476"/>
    <lineage>
        <taxon>Bacteria</taxon>
        <taxon>Pseudomonadati</taxon>
        <taxon>Pseudomonadota</taxon>
        <taxon>Gammaproteobacteria</taxon>
        <taxon>Alteromonadales</taxon>
        <taxon>Shewanellaceae</taxon>
        <taxon>Shewanella</taxon>
    </lineage>
</organism>
<dbReference type="Proteomes" id="UP001163714">
    <property type="component" value="Unassembled WGS sequence"/>
</dbReference>
<evidence type="ECO:0000313" key="1">
    <source>
        <dbReference type="EMBL" id="MCW3172818.1"/>
    </source>
</evidence>
<accession>A0ABT3I9S3</accession>
<reference evidence="1" key="1">
    <citation type="submission" date="2022-10" db="EMBL/GenBank/DDBJ databases">
        <title>Shewanella flava sp. nov, isolated from the estuary of the Fenhe River into the Yellow River.</title>
        <authorList>
            <person name="Li Y."/>
        </authorList>
    </citation>
    <scope>NUCLEOTIDE SEQUENCE</scope>
    <source>
        <strain evidence="1">FYR11-62</strain>
    </source>
</reference>
<dbReference type="RefSeq" id="WP_264726336.1">
    <property type="nucleotide sequence ID" value="NZ_JAPDMX010000024.1"/>
</dbReference>
<sequence>MVKQKKVDPNIRIMRLIDIQNTLAQGKVLNDEWLQWLLNGLHTLTMNYQNNEAKEPFPIVSPKVPLPLKQCVYLLSEVFTQEALAEMSVNNQRFTAPLDVRTIGRYRREINEILGRKDVWFTQINNQLIELKKACENESEYFFFPNSLINSIDFSDQRVKKYLKK</sequence>
<evidence type="ECO:0000313" key="2">
    <source>
        <dbReference type="Proteomes" id="UP001163714"/>
    </source>
</evidence>
<keyword evidence="2" id="KW-1185">Reference proteome</keyword>
<comment type="caution">
    <text evidence="1">The sequence shown here is derived from an EMBL/GenBank/DDBJ whole genome shotgun (WGS) entry which is preliminary data.</text>
</comment>